<keyword evidence="7 9" id="KW-0472">Membrane</keyword>
<feature type="transmembrane region" description="Helical" evidence="9">
    <location>
        <begin position="22"/>
        <end position="45"/>
    </location>
</feature>
<feature type="transmembrane region" description="Helical" evidence="9">
    <location>
        <begin position="119"/>
        <end position="146"/>
    </location>
</feature>
<dbReference type="InterPro" id="IPR020846">
    <property type="entry name" value="MFS_dom"/>
</dbReference>
<gene>
    <name evidence="11" type="ORF">GCM10009533_71740</name>
</gene>
<evidence type="ECO:0000256" key="8">
    <source>
        <dbReference type="RuleBase" id="RU003346"/>
    </source>
</evidence>
<feature type="transmembrane region" description="Helical" evidence="9">
    <location>
        <begin position="334"/>
        <end position="356"/>
    </location>
</feature>
<keyword evidence="5 9" id="KW-0812">Transmembrane</keyword>
<keyword evidence="3 8" id="KW-0813">Transport</keyword>
<evidence type="ECO:0000313" key="11">
    <source>
        <dbReference type="EMBL" id="GAA0565849.1"/>
    </source>
</evidence>
<evidence type="ECO:0000256" key="2">
    <source>
        <dbReference type="ARBA" id="ARBA00010992"/>
    </source>
</evidence>
<dbReference type="PANTHER" id="PTHR48020">
    <property type="entry name" value="PROTON MYO-INOSITOL COTRANSPORTER"/>
    <property type="match status" value="1"/>
</dbReference>
<dbReference type="Proteomes" id="UP001500729">
    <property type="component" value="Unassembled WGS sequence"/>
</dbReference>
<reference evidence="12" key="1">
    <citation type="journal article" date="2019" name="Int. J. Syst. Evol. Microbiol.">
        <title>The Global Catalogue of Microorganisms (GCM) 10K type strain sequencing project: providing services to taxonomists for standard genome sequencing and annotation.</title>
        <authorList>
            <consortium name="The Broad Institute Genomics Platform"/>
            <consortium name="The Broad Institute Genome Sequencing Center for Infectious Disease"/>
            <person name="Wu L."/>
            <person name="Ma J."/>
        </authorList>
    </citation>
    <scope>NUCLEOTIDE SEQUENCE [LARGE SCALE GENOMIC DNA]</scope>
    <source>
        <strain evidence="12">JCM 10303</strain>
    </source>
</reference>
<feature type="domain" description="Major facilitator superfamily (MFS) profile" evidence="10">
    <location>
        <begin position="23"/>
        <end position="453"/>
    </location>
</feature>
<comment type="similarity">
    <text evidence="2 8">Belongs to the major facilitator superfamily. Sugar transporter (TC 2.A.1.1) family.</text>
</comment>
<dbReference type="InterPro" id="IPR047984">
    <property type="entry name" value="XylE-like"/>
</dbReference>
<dbReference type="EMBL" id="BAAAGS010000123">
    <property type="protein sequence ID" value="GAA0565849.1"/>
    <property type="molecule type" value="Genomic_DNA"/>
</dbReference>
<dbReference type="NCBIfam" id="TIGR00879">
    <property type="entry name" value="SP"/>
    <property type="match status" value="1"/>
</dbReference>
<dbReference type="InterPro" id="IPR036259">
    <property type="entry name" value="MFS_trans_sf"/>
</dbReference>
<evidence type="ECO:0000256" key="3">
    <source>
        <dbReference type="ARBA" id="ARBA00022448"/>
    </source>
</evidence>
<dbReference type="CDD" id="cd17359">
    <property type="entry name" value="MFS_XylE_like"/>
    <property type="match status" value="1"/>
</dbReference>
<dbReference type="InterPro" id="IPR050814">
    <property type="entry name" value="Myo-inositol_Transporter"/>
</dbReference>
<evidence type="ECO:0000259" key="10">
    <source>
        <dbReference type="PROSITE" id="PS50850"/>
    </source>
</evidence>
<dbReference type="PANTHER" id="PTHR48020:SF12">
    <property type="entry name" value="PROTON MYO-INOSITOL COTRANSPORTER"/>
    <property type="match status" value="1"/>
</dbReference>
<comment type="subcellular location">
    <subcellularLocation>
        <location evidence="1">Cell membrane</location>
        <topology evidence="1">Multi-pass membrane protein</topology>
    </subcellularLocation>
</comment>
<dbReference type="PROSITE" id="PS00217">
    <property type="entry name" value="SUGAR_TRANSPORT_2"/>
    <property type="match status" value="1"/>
</dbReference>
<keyword evidence="12" id="KW-1185">Reference proteome</keyword>
<organism evidence="11 12">
    <name type="scientific">Saccharopolyspora erythraea</name>
    <name type="common">Streptomyces erythraeus</name>
    <dbReference type="NCBI Taxonomy" id="1836"/>
    <lineage>
        <taxon>Bacteria</taxon>
        <taxon>Bacillati</taxon>
        <taxon>Actinomycetota</taxon>
        <taxon>Actinomycetes</taxon>
        <taxon>Pseudonocardiales</taxon>
        <taxon>Pseudonocardiaceae</taxon>
        <taxon>Saccharopolyspora</taxon>
    </lineage>
</organism>
<feature type="transmembrane region" description="Helical" evidence="9">
    <location>
        <begin position="65"/>
        <end position="83"/>
    </location>
</feature>
<accession>A0ABP3PF08</accession>
<proteinExistence type="inferred from homology"/>
<evidence type="ECO:0000256" key="1">
    <source>
        <dbReference type="ARBA" id="ARBA00004651"/>
    </source>
</evidence>
<feature type="transmembrane region" description="Helical" evidence="9">
    <location>
        <begin position="399"/>
        <end position="423"/>
    </location>
</feature>
<feature type="transmembrane region" description="Helical" evidence="9">
    <location>
        <begin position="95"/>
        <end position="113"/>
    </location>
</feature>
<evidence type="ECO:0000256" key="9">
    <source>
        <dbReference type="SAM" id="Phobius"/>
    </source>
</evidence>
<dbReference type="InterPro" id="IPR005828">
    <property type="entry name" value="MFS_sugar_transport-like"/>
</dbReference>
<protein>
    <submittedName>
        <fullName evidence="11">Sugar porter family MFS transporter</fullName>
    </submittedName>
</protein>
<dbReference type="SUPFAM" id="SSF103473">
    <property type="entry name" value="MFS general substrate transporter"/>
    <property type="match status" value="1"/>
</dbReference>
<evidence type="ECO:0000256" key="5">
    <source>
        <dbReference type="ARBA" id="ARBA00022692"/>
    </source>
</evidence>
<dbReference type="PROSITE" id="PS50850">
    <property type="entry name" value="MFS"/>
    <property type="match status" value="1"/>
</dbReference>
<name>A0ABP3PF08_SACER</name>
<dbReference type="Gene3D" id="1.20.1250.20">
    <property type="entry name" value="MFS general substrate transporter like domains"/>
    <property type="match status" value="1"/>
</dbReference>
<keyword evidence="4" id="KW-1003">Cell membrane</keyword>
<feature type="transmembrane region" description="Helical" evidence="9">
    <location>
        <begin position="158"/>
        <end position="178"/>
    </location>
</feature>
<keyword evidence="6 9" id="KW-1133">Transmembrane helix</keyword>
<evidence type="ECO:0000256" key="6">
    <source>
        <dbReference type="ARBA" id="ARBA00022989"/>
    </source>
</evidence>
<dbReference type="InterPro" id="IPR003663">
    <property type="entry name" value="Sugar/inositol_transpt"/>
</dbReference>
<feature type="transmembrane region" description="Helical" evidence="9">
    <location>
        <begin position="362"/>
        <end position="387"/>
    </location>
</feature>
<dbReference type="InterPro" id="IPR005829">
    <property type="entry name" value="Sugar_transporter_CS"/>
</dbReference>
<evidence type="ECO:0000256" key="4">
    <source>
        <dbReference type="ARBA" id="ARBA00022475"/>
    </source>
</evidence>
<dbReference type="Pfam" id="PF00083">
    <property type="entry name" value="Sugar_tr"/>
    <property type="match status" value="1"/>
</dbReference>
<feature type="transmembrane region" description="Helical" evidence="9">
    <location>
        <begin position="267"/>
        <end position="290"/>
    </location>
</feature>
<comment type="caution">
    <text evidence="11">The sequence shown here is derived from an EMBL/GenBank/DDBJ whole genome shotgun (WGS) entry which is preliminary data.</text>
</comment>
<feature type="transmembrane region" description="Helical" evidence="9">
    <location>
        <begin position="302"/>
        <end position="327"/>
    </location>
</feature>
<dbReference type="PRINTS" id="PR00171">
    <property type="entry name" value="SUGRTRNSPORT"/>
</dbReference>
<evidence type="ECO:0000313" key="12">
    <source>
        <dbReference type="Proteomes" id="UP001500729"/>
    </source>
</evidence>
<sequence>MTQTVSAQPEARTSRPKPLVRIITAVATLGALLFGYDTGVISGALPFMALGPERGGLGLTPVTEGIVTSSLVFGAAFGAVLGGRLSDWHGRRRNILTLAVVFFAGALGTALAPNTETMILFRIVLGLAVGGASATVPMFIAELAPAHGRAQLVTHNELMIVTGQLLAYTSNAAIVNFWPGDHAWRYMLGLATIPAVLLWLGMLFLPESPRWYASKGRFDEAMAVLRRIRDADEAGRELADIRRCAENVPETHRGEWTNLRTPWIRKLVVIGVVLGISVQLTGVNTIMYFAPTILQATGLGTTASITASIANGVVSVAATILGIWLLGRLGRRPIIITGQVGVTISLVLLGACFLLPQSTLRSYAVLGFMLIFLFFMQSMIATVWWLMMSEMFPLRFRGFAMGIAIFAQWISNGTVALTFPVLINSFGGNTFFILALINSATIVFLAKFLPETRGKTLEELEEHFQEADPAPQASTS</sequence>
<dbReference type="RefSeq" id="WP_011874380.1">
    <property type="nucleotide sequence ID" value="NZ_BAAAGS010000123.1"/>
</dbReference>
<evidence type="ECO:0000256" key="7">
    <source>
        <dbReference type="ARBA" id="ARBA00023136"/>
    </source>
</evidence>
<feature type="transmembrane region" description="Helical" evidence="9">
    <location>
        <begin position="184"/>
        <end position="205"/>
    </location>
</feature>
<feature type="transmembrane region" description="Helical" evidence="9">
    <location>
        <begin position="429"/>
        <end position="449"/>
    </location>
</feature>